<dbReference type="AlphaFoldDB" id="A0A1H0X0E4"/>
<keyword evidence="2" id="KW-1185">Reference proteome</keyword>
<dbReference type="Proteomes" id="UP000199159">
    <property type="component" value="Unassembled WGS sequence"/>
</dbReference>
<sequence length="47" mass="5558">MTELSRSEKINLLKIKNKRKAIIKDFEERNISLTLNSFCDINYSINL</sequence>
<protein>
    <submittedName>
        <fullName evidence="1">Uncharacterized protein</fullName>
    </submittedName>
</protein>
<gene>
    <name evidence="1" type="ORF">SAMN05216565_12147</name>
</gene>
<proteinExistence type="predicted"/>
<dbReference type="EMBL" id="FNJU01000021">
    <property type="protein sequence ID" value="SDP96438.1"/>
    <property type="molecule type" value="Genomic_DNA"/>
</dbReference>
<dbReference type="STRING" id="930152.SAMN05216565_12147"/>
<organism evidence="1 2">
    <name type="scientific">Litchfieldia salsa</name>
    <dbReference type="NCBI Taxonomy" id="930152"/>
    <lineage>
        <taxon>Bacteria</taxon>
        <taxon>Bacillati</taxon>
        <taxon>Bacillota</taxon>
        <taxon>Bacilli</taxon>
        <taxon>Bacillales</taxon>
        <taxon>Bacillaceae</taxon>
        <taxon>Litchfieldia</taxon>
    </lineage>
</organism>
<evidence type="ECO:0000313" key="1">
    <source>
        <dbReference type="EMBL" id="SDP96438.1"/>
    </source>
</evidence>
<evidence type="ECO:0000313" key="2">
    <source>
        <dbReference type="Proteomes" id="UP000199159"/>
    </source>
</evidence>
<reference evidence="2" key="1">
    <citation type="submission" date="2016-10" db="EMBL/GenBank/DDBJ databases">
        <authorList>
            <person name="Varghese N."/>
            <person name="Submissions S."/>
        </authorList>
    </citation>
    <scope>NUCLEOTIDE SEQUENCE [LARGE SCALE GENOMIC DNA]</scope>
    <source>
        <strain evidence="2">IBRC-M10078</strain>
    </source>
</reference>
<name>A0A1H0X0E4_9BACI</name>
<accession>A0A1H0X0E4</accession>